<proteinExistence type="predicted"/>
<dbReference type="EMBL" id="CAMGYJ010000006">
    <property type="protein sequence ID" value="CAI0439574.1"/>
    <property type="molecule type" value="Genomic_DNA"/>
</dbReference>
<keyword evidence="4" id="KW-1185">Reference proteome</keyword>
<feature type="transmembrane region" description="Helical" evidence="2">
    <location>
        <begin position="12"/>
        <end position="33"/>
    </location>
</feature>
<feature type="region of interest" description="Disordered" evidence="1">
    <location>
        <begin position="44"/>
        <end position="78"/>
    </location>
</feature>
<keyword evidence="2" id="KW-1133">Transmembrane helix</keyword>
<evidence type="ECO:0000313" key="4">
    <source>
        <dbReference type="Proteomes" id="UP001154282"/>
    </source>
</evidence>
<feature type="region of interest" description="Disordered" evidence="1">
    <location>
        <begin position="303"/>
        <end position="333"/>
    </location>
</feature>
<evidence type="ECO:0000313" key="3">
    <source>
        <dbReference type="EMBL" id="CAI0439574.1"/>
    </source>
</evidence>
<gene>
    <name evidence="3" type="ORF">LITE_LOCUS26202</name>
</gene>
<comment type="caution">
    <text evidence="3">The sequence shown here is derived from an EMBL/GenBank/DDBJ whole genome shotgun (WGS) entry which is preliminary data.</text>
</comment>
<keyword evidence="2" id="KW-0812">Transmembrane</keyword>
<reference evidence="3" key="1">
    <citation type="submission" date="2022-08" db="EMBL/GenBank/DDBJ databases">
        <authorList>
            <person name="Gutierrez-Valencia J."/>
        </authorList>
    </citation>
    <scope>NUCLEOTIDE SEQUENCE</scope>
</reference>
<evidence type="ECO:0000256" key="2">
    <source>
        <dbReference type="SAM" id="Phobius"/>
    </source>
</evidence>
<evidence type="ECO:0000256" key="1">
    <source>
        <dbReference type="SAM" id="MobiDB-lite"/>
    </source>
</evidence>
<keyword evidence="2" id="KW-0472">Membrane</keyword>
<accession>A0AAV0M0X7</accession>
<feature type="compositionally biased region" description="Basic and acidic residues" evidence="1">
    <location>
        <begin position="69"/>
        <end position="78"/>
    </location>
</feature>
<name>A0AAV0M0X7_9ROSI</name>
<protein>
    <submittedName>
        <fullName evidence="3">Uncharacterized protein</fullName>
    </submittedName>
</protein>
<dbReference type="Proteomes" id="UP001154282">
    <property type="component" value="Unassembled WGS sequence"/>
</dbReference>
<dbReference type="AlphaFoldDB" id="A0AAV0M0X7"/>
<organism evidence="3 4">
    <name type="scientific">Linum tenue</name>
    <dbReference type="NCBI Taxonomy" id="586396"/>
    <lineage>
        <taxon>Eukaryota</taxon>
        <taxon>Viridiplantae</taxon>
        <taxon>Streptophyta</taxon>
        <taxon>Embryophyta</taxon>
        <taxon>Tracheophyta</taxon>
        <taxon>Spermatophyta</taxon>
        <taxon>Magnoliopsida</taxon>
        <taxon>eudicotyledons</taxon>
        <taxon>Gunneridae</taxon>
        <taxon>Pentapetalae</taxon>
        <taxon>rosids</taxon>
        <taxon>fabids</taxon>
        <taxon>Malpighiales</taxon>
        <taxon>Linaceae</taxon>
        <taxon>Linum</taxon>
    </lineage>
</organism>
<sequence length="333" mass="35481">MLFQWCFHGHWTLLTSISLLALPLSLFLLCFLFHRRLRNDEVSLPPTQRTEEREEEETASSSMVSSSEDDGHHGDSGSNQKREFVICAVCASRLVVSGPNRTWAPAAAIEEGRLKREQGDFVVCASSLAASSGGNGKTGEEKEADFVVCTSRLAEQSGGDETGEEKAAIDDGKSRKKVGFAIRDGKSSSSVSASIIDQVESSQKQELVVRTSKSAVQIGGMGTEAAIINGQETNPNEEELGPDGNQESAVDEFFSCVSSMVPIVTGGSEAGAAIDLVRLSIGEVEEEGELGSCSKLLMAIDDEDDDDEQHQEEKEESLVVNASSLAPGMVSGG</sequence>